<dbReference type="InterPro" id="IPR023546">
    <property type="entry name" value="MGMT"/>
</dbReference>
<keyword evidence="6 8" id="KW-0234">DNA repair</keyword>
<dbReference type="EMBL" id="CP081864">
    <property type="protein sequence ID" value="QZN97600.1"/>
    <property type="molecule type" value="Genomic_DNA"/>
</dbReference>
<evidence type="ECO:0000256" key="4">
    <source>
        <dbReference type="ARBA" id="ARBA00022679"/>
    </source>
</evidence>
<evidence type="ECO:0000259" key="10">
    <source>
        <dbReference type="Pfam" id="PF02870"/>
    </source>
</evidence>
<dbReference type="GO" id="GO:0032259">
    <property type="term" value="P:methylation"/>
    <property type="evidence" value="ECO:0007669"/>
    <property type="project" value="UniProtKB-KW"/>
</dbReference>
<proteinExistence type="inferred from homology"/>
<dbReference type="InterPro" id="IPR036217">
    <property type="entry name" value="MethylDNA_cys_MeTrfase_DNAb"/>
</dbReference>
<name>A0ABX9AQX1_9ENTR</name>
<feature type="domain" description="Methylguanine DNA methyltransferase ribonuclease-like" evidence="10">
    <location>
        <begin position="9"/>
        <end position="81"/>
    </location>
</feature>
<dbReference type="Proteomes" id="UP000825886">
    <property type="component" value="Chromosome"/>
</dbReference>
<evidence type="ECO:0000256" key="1">
    <source>
        <dbReference type="ARBA" id="ARBA00001286"/>
    </source>
</evidence>
<dbReference type="SUPFAM" id="SSF46767">
    <property type="entry name" value="Methylated DNA-protein cysteine methyltransferase, C-terminal domain"/>
    <property type="match status" value="1"/>
</dbReference>
<dbReference type="InterPro" id="IPR014048">
    <property type="entry name" value="MethylDNA_cys_MeTrfase_DNA-bd"/>
</dbReference>
<keyword evidence="4 8" id="KW-0808">Transferase</keyword>
<dbReference type="NCBIfam" id="TIGR00589">
    <property type="entry name" value="ogt"/>
    <property type="match status" value="1"/>
</dbReference>
<dbReference type="RefSeq" id="WP_222160637.1">
    <property type="nucleotide sequence ID" value="NZ_CP081864.1"/>
</dbReference>
<comment type="subcellular location">
    <subcellularLocation>
        <location evidence="8">Cytoplasm</location>
    </subcellularLocation>
</comment>
<keyword evidence="2 8" id="KW-0963">Cytoplasm</keyword>
<evidence type="ECO:0000259" key="9">
    <source>
        <dbReference type="Pfam" id="PF01035"/>
    </source>
</evidence>
<sequence>MPQRFLLDTLSTPLGDLLIIADEQQRLRAVEWKDYEEKLYRLLARRYKNDPFTLTEAVNPGGLTQALARYFSGDLQAINTLAVASLGTPFQQRVWQELRKIPCGTTITYGELASRLGAPTASRAVGMANGSNPVSIVVPCHRVIGANGALTGYAGGVQRKAWLLAHEGAIARQGTLSLYNS</sequence>
<dbReference type="PANTHER" id="PTHR10815:SF5">
    <property type="entry name" value="METHYLATED-DNA--PROTEIN-CYSTEINE METHYLTRANSFERASE"/>
    <property type="match status" value="1"/>
</dbReference>
<evidence type="ECO:0000256" key="7">
    <source>
        <dbReference type="ARBA" id="ARBA00049348"/>
    </source>
</evidence>
<dbReference type="EC" id="2.1.1.63" evidence="8"/>
<comment type="catalytic activity">
    <reaction evidence="7 8">
        <text>a 6-O-methyl-2'-deoxyguanosine in DNA + L-cysteinyl-[protein] = S-methyl-L-cysteinyl-[protein] + a 2'-deoxyguanosine in DNA</text>
        <dbReference type="Rhea" id="RHEA:24000"/>
        <dbReference type="Rhea" id="RHEA-COMP:10131"/>
        <dbReference type="Rhea" id="RHEA-COMP:10132"/>
        <dbReference type="Rhea" id="RHEA-COMP:11367"/>
        <dbReference type="Rhea" id="RHEA-COMP:11368"/>
        <dbReference type="ChEBI" id="CHEBI:29950"/>
        <dbReference type="ChEBI" id="CHEBI:82612"/>
        <dbReference type="ChEBI" id="CHEBI:85445"/>
        <dbReference type="ChEBI" id="CHEBI:85448"/>
        <dbReference type="EC" id="2.1.1.63"/>
    </reaction>
</comment>
<dbReference type="PROSITE" id="PS00374">
    <property type="entry name" value="MGMT"/>
    <property type="match status" value="1"/>
</dbReference>
<evidence type="ECO:0000256" key="3">
    <source>
        <dbReference type="ARBA" id="ARBA00022603"/>
    </source>
</evidence>
<dbReference type="NCBIfam" id="NF007626">
    <property type="entry name" value="PRK10286.1"/>
    <property type="match status" value="1"/>
</dbReference>
<dbReference type="InterPro" id="IPR036631">
    <property type="entry name" value="MGMT_N_sf"/>
</dbReference>
<keyword evidence="3 8" id="KW-0489">Methyltransferase</keyword>
<comment type="similarity">
    <text evidence="8">Belongs to the MGMT family.</text>
</comment>
<feature type="active site" description="Nucleophile; methyl group acceptor" evidence="8">
    <location>
        <position position="140"/>
    </location>
</feature>
<dbReference type="PANTHER" id="PTHR10815">
    <property type="entry name" value="METHYLATED-DNA--PROTEIN-CYSTEINE METHYLTRANSFERASE"/>
    <property type="match status" value="1"/>
</dbReference>
<comment type="miscellaneous">
    <text evidence="8">This enzyme catalyzes only one turnover and therefore is not strictly catalytic. According to one definition, an enzyme is a biocatalyst that acts repeatedly and over many reaction cycles.</text>
</comment>
<reference evidence="11 12" key="1">
    <citation type="submission" date="2021-08" db="EMBL/GenBank/DDBJ databases">
        <title>Culture and genomic analysis of Symbiopectobacterium purcellii sp. nov. gen. nov., isolated from the leafhopper Empoasca decipiens.</title>
        <authorList>
            <person name="Nadal-Jimenez P."/>
            <person name="Siozios S."/>
            <person name="Halliday N."/>
            <person name="Camara M."/>
            <person name="Hurst G.D.D."/>
        </authorList>
    </citation>
    <scope>NUCLEOTIDE SEQUENCE [LARGE SCALE GENOMIC DNA]</scope>
    <source>
        <strain evidence="11 12">SyEd1</strain>
    </source>
</reference>
<comment type="catalytic activity">
    <reaction evidence="1 8">
        <text>a 4-O-methyl-thymidine in DNA + L-cysteinyl-[protein] = a thymidine in DNA + S-methyl-L-cysteinyl-[protein]</text>
        <dbReference type="Rhea" id="RHEA:53428"/>
        <dbReference type="Rhea" id="RHEA-COMP:10131"/>
        <dbReference type="Rhea" id="RHEA-COMP:10132"/>
        <dbReference type="Rhea" id="RHEA-COMP:13555"/>
        <dbReference type="Rhea" id="RHEA-COMP:13556"/>
        <dbReference type="ChEBI" id="CHEBI:29950"/>
        <dbReference type="ChEBI" id="CHEBI:82612"/>
        <dbReference type="ChEBI" id="CHEBI:137386"/>
        <dbReference type="ChEBI" id="CHEBI:137387"/>
        <dbReference type="EC" id="2.1.1.63"/>
    </reaction>
</comment>
<dbReference type="InterPro" id="IPR008332">
    <property type="entry name" value="MethylG_MeTrfase_N"/>
</dbReference>
<evidence type="ECO:0000256" key="2">
    <source>
        <dbReference type="ARBA" id="ARBA00022490"/>
    </source>
</evidence>
<evidence type="ECO:0000256" key="8">
    <source>
        <dbReference type="HAMAP-Rule" id="MF_00772"/>
    </source>
</evidence>
<comment type="function">
    <text evidence="8">Involved in the cellular defense against the biological effects of O6-methylguanine (O6-MeG) and O4-methylthymine (O4-MeT) in DNA. Repairs the methylated nucleobase in DNA by stoichiometrically transferring the methyl group to a cysteine residue in the enzyme. This is a suicide reaction: the enzyme is irreversibly inactivated.</text>
</comment>
<dbReference type="GO" id="GO:0003908">
    <property type="term" value="F:methylated-DNA-[protein]-cysteine S-methyltransferase activity"/>
    <property type="evidence" value="ECO:0007669"/>
    <property type="project" value="UniProtKB-EC"/>
</dbReference>
<dbReference type="Gene3D" id="1.10.10.10">
    <property type="entry name" value="Winged helix-like DNA-binding domain superfamily/Winged helix DNA-binding domain"/>
    <property type="match status" value="1"/>
</dbReference>
<dbReference type="Pfam" id="PF01035">
    <property type="entry name" value="DNA_binding_1"/>
    <property type="match status" value="1"/>
</dbReference>
<dbReference type="CDD" id="cd06445">
    <property type="entry name" value="ATase"/>
    <property type="match status" value="1"/>
</dbReference>
<evidence type="ECO:0000313" key="12">
    <source>
        <dbReference type="Proteomes" id="UP000825886"/>
    </source>
</evidence>
<evidence type="ECO:0000256" key="5">
    <source>
        <dbReference type="ARBA" id="ARBA00022763"/>
    </source>
</evidence>
<evidence type="ECO:0000313" key="11">
    <source>
        <dbReference type="EMBL" id="QZN97600.1"/>
    </source>
</evidence>
<dbReference type="InterPro" id="IPR001497">
    <property type="entry name" value="MethylDNA_cys_MeTrfase_AS"/>
</dbReference>
<organism evidence="11 12">
    <name type="scientific">Symbiopectobacterium purcellii</name>
    <dbReference type="NCBI Taxonomy" id="2871826"/>
    <lineage>
        <taxon>Bacteria</taxon>
        <taxon>Pseudomonadati</taxon>
        <taxon>Pseudomonadota</taxon>
        <taxon>Gammaproteobacteria</taxon>
        <taxon>Enterobacterales</taxon>
        <taxon>Enterobacteriaceae</taxon>
    </lineage>
</organism>
<protein>
    <recommendedName>
        <fullName evidence="8">Methylated-DNA--protein-cysteine methyltransferase</fullName>
        <ecNumber evidence="8">2.1.1.63</ecNumber>
    </recommendedName>
    <alternativeName>
        <fullName evidence="8">6-O-methylguanine-DNA methyltransferase</fullName>
        <shortName evidence="8">MGMT</shortName>
    </alternativeName>
    <alternativeName>
        <fullName evidence="8">O-6-methylguanine-DNA-alkyltransferase</fullName>
    </alternativeName>
</protein>
<dbReference type="Pfam" id="PF02870">
    <property type="entry name" value="Methyltransf_1N"/>
    <property type="match status" value="1"/>
</dbReference>
<dbReference type="InterPro" id="IPR036388">
    <property type="entry name" value="WH-like_DNA-bd_sf"/>
</dbReference>
<evidence type="ECO:0000256" key="6">
    <source>
        <dbReference type="ARBA" id="ARBA00023204"/>
    </source>
</evidence>
<feature type="domain" description="Methylated-DNA-[protein]-cysteine S-methyltransferase DNA binding" evidence="9">
    <location>
        <begin position="89"/>
        <end position="169"/>
    </location>
</feature>
<dbReference type="HAMAP" id="MF_00772">
    <property type="entry name" value="OGT"/>
    <property type="match status" value="1"/>
</dbReference>
<dbReference type="SUPFAM" id="SSF53155">
    <property type="entry name" value="Methylated DNA-protein cysteine methyltransferase domain"/>
    <property type="match status" value="1"/>
</dbReference>
<keyword evidence="12" id="KW-1185">Reference proteome</keyword>
<gene>
    <name evidence="11" type="primary">ogt</name>
    <name evidence="11" type="ORF">K6K13_09890</name>
</gene>
<accession>A0ABX9AQX1</accession>
<keyword evidence="5 8" id="KW-0227">DNA damage</keyword>